<keyword evidence="6" id="KW-0325">Glycoprotein</keyword>
<evidence type="ECO:0000256" key="6">
    <source>
        <dbReference type="ARBA" id="ARBA00023180"/>
    </source>
</evidence>
<proteinExistence type="predicted"/>
<evidence type="ECO:0000256" key="3">
    <source>
        <dbReference type="ARBA" id="ARBA00022679"/>
    </source>
</evidence>
<evidence type="ECO:0000313" key="14">
    <source>
        <dbReference type="Proteomes" id="UP001583177"/>
    </source>
</evidence>
<evidence type="ECO:0000256" key="7">
    <source>
        <dbReference type="ARBA" id="ARBA00040944"/>
    </source>
</evidence>
<keyword evidence="14" id="KW-1185">Reference proteome</keyword>
<evidence type="ECO:0000313" key="13">
    <source>
        <dbReference type="EMBL" id="KAL1846476.1"/>
    </source>
</evidence>
<feature type="signal peptide" evidence="11">
    <location>
        <begin position="1"/>
        <end position="28"/>
    </location>
</feature>
<evidence type="ECO:0000256" key="4">
    <source>
        <dbReference type="ARBA" id="ARBA00022729"/>
    </source>
</evidence>
<evidence type="ECO:0000256" key="10">
    <source>
        <dbReference type="ARBA" id="ARBA00049432"/>
    </source>
</evidence>
<dbReference type="EC" id="2.4.1.255" evidence="1"/>
<keyword evidence="4 11" id="KW-0732">Signal</keyword>
<keyword evidence="3" id="KW-0808">Transferase</keyword>
<keyword evidence="5" id="KW-0256">Endoplasmic reticulum</keyword>
<dbReference type="PANTHER" id="PTHR20961:SF148">
    <property type="entry name" value="EGF DOMAIN-SPECIFIC O-LINKED N-ACETYLGLUCOSAMINE TRANSFERASE"/>
    <property type="match status" value="1"/>
</dbReference>
<comment type="catalytic activity">
    <reaction evidence="9">
        <text>L-seryl-[protein] + UDP-N-acetyl-alpha-D-glucosamine = 3-O-(N-acetyl-beta-D-glucosaminyl)-L-seryl-[protein] + UDP + H(+)</text>
        <dbReference type="Rhea" id="RHEA:48904"/>
        <dbReference type="Rhea" id="RHEA-COMP:9863"/>
        <dbReference type="Rhea" id="RHEA-COMP:12251"/>
        <dbReference type="ChEBI" id="CHEBI:15378"/>
        <dbReference type="ChEBI" id="CHEBI:29999"/>
        <dbReference type="ChEBI" id="CHEBI:57705"/>
        <dbReference type="ChEBI" id="CHEBI:58223"/>
        <dbReference type="ChEBI" id="CHEBI:90838"/>
        <dbReference type="EC" id="2.4.1.255"/>
    </reaction>
</comment>
<evidence type="ECO:0000256" key="2">
    <source>
        <dbReference type="ARBA" id="ARBA00022676"/>
    </source>
</evidence>
<evidence type="ECO:0000256" key="5">
    <source>
        <dbReference type="ARBA" id="ARBA00022824"/>
    </source>
</evidence>
<keyword evidence="2" id="KW-0328">Glycosyltransferase</keyword>
<feature type="chain" id="PRO_5047011763" description="EGF domain-specific O-linked N-acetylglucosamine transferase" evidence="11">
    <location>
        <begin position="29"/>
        <end position="603"/>
    </location>
</feature>
<dbReference type="Pfam" id="PF04577">
    <property type="entry name" value="Glyco_transf_61"/>
    <property type="match status" value="1"/>
</dbReference>
<evidence type="ECO:0000259" key="12">
    <source>
        <dbReference type="Pfam" id="PF04577"/>
    </source>
</evidence>
<reference evidence="13 14" key="1">
    <citation type="journal article" date="2024" name="IMA Fungus">
        <title>IMA Genome - F19 : A genome assembly and annotation guide to empower mycologists, including annotated draft genome sequences of Ceratocystis pirilliformis, Diaporthe australafricana, Fusarium ophioides, Paecilomyces lecythidis, and Sporothrix stenoceras.</title>
        <authorList>
            <person name="Aylward J."/>
            <person name="Wilson A.M."/>
            <person name="Visagie C.M."/>
            <person name="Spraker J."/>
            <person name="Barnes I."/>
            <person name="Buitendag C."/>
            <person name="Ceriani C."/>
            <person name="Del Mar Angel L."/>
            <person name="du Plessis D."/>
            <person name="Fuchs T."/>
            <person name="Gasser K."/>
            <person name="Kramer D."/>
            <person name="Li W."/>
            <person name="Munsamy K."/>
            <person name="Piso A."/>
            <person name="Price J.L."/>
            <person name="Sonnekus B."/>
            <person name="Thomas C."/>
            <person name="van der Nest A."/>
            <person name="van Dijk A."/>
            <person name="van Heerden A."/>
            <person name="van Vuuren N."/>
            <person name="Yilmaz N."/>
            <person name="Duong T.A."/>
            <person name="van der Merwe N.A."/>
            <person name="Wingfield M.J."/>
            <person name="Wingfield B.D."/>
        </authorList>
    </citation>
    <scope>NUCLEOTIDE SEQUENCE [LARGE SCALE GENOMIC DNA]</scope>
    <source>
        <strain evidence="13 14">CMW 18300</strain>
    </source>
</reference>
<gene>
    <name evidence="13" type="ORF">Daus18300_014246</name>
</gene>
<dbReference type="Proteomes" id="UP001583177">
    <property type="component" value="Unassembled WGS sequence"/>
</dbReference>
<sequence length="603" mass="67724">MSTLSAPGRKHVLFLSGLVLLLFFSLRSFPERNPEPLPVEQHTVLGEEDQERDGDGSVVAVLPLPPEYNDSSSSRGLEAQSQFCRDRFSTKFLEDFRDRRAEYCSKDSTSELTCFHTVNSGSFASGSIDSFCVAGKDTFFDVEQQKFSFNCHIRDLSDQEKALGAAPFRELQSYQYLTGPKFLLSEWMDLKFENMHKSLSQSSSRPSQGEEKGFVILLKREVDGNLWHCLNEIMAILSTLDVLRAASDSGSGEKAIFNPEDMTRTEIVILDDYPDGPFFDLFRLAAGKEPLRLAEWVRSRSNGNEDAAHLIPVGKIVIPLAGAANLLWSDWVAIDCVNNSILRVFVHRIFDFYGIPRTRAQDASRSATSGFFPLLSPPRLNVSIVVRKNSRKLIGIDGFLFTAAKAKFSHVADIRLVDFEGKPFREQIEIARDTDIMVGMHGAGFTHVMFMEEGRGALVEIQPDRLCHKGFRNLAKMTGQLYFVAGANKVLGNCYSGPGGELEQMPDDGTAFLPYDTSRCWSFTTDPEDWSFACSDPQVTGGDKSYMMCDNRAASDDWYQTCTKKEASDIWWMTRYIMEQDKFLSLVGDAIEAVQEKEMKRKG</sequence>
<accession>A0ABR3VVX9</accession>
<dbReference type="InterPro" id="IPR007657">
    <property type="entry name" value="Glycosyltransferase_61"/>
</dbReference>
<comment type="caution">
    <text evidence="13">The sequence shown here is derived from an EMBL/GenBank/DDBJ whole genome shotgun (WGS) entry which is preliminary data.</text>
</comment>
<evidence type="ECO:0000256" key="8">
    <source>
        <dbReference type="ARBA" id="ARBA00042574"/>
    </source>
</evidence>
<dbReference type="EMBL" id="JAWRVE010000267">
    <property type="protein sequence ID" value="KAL1846476.1"/>
    <property type="molecule type" value="Genomic_DNA"/>
</dbReference>
<feature type="domain" description="Glycosyltransferase 61 catalytic" evidence="12">
    <location>
        <begin position="381"/>
        <end position="456"/>
    </location>
</feature>
<name>A0ABR3VVX9_9PEZI</name>
<comment type="catalytic activity">
    <reaction evidence="10">
        <text>L-threonyl-[protein] + UDP-N-acetyl-alpha-D-glucosamine = 3-O-(N-acetyl-beta-D-glucosaminyl)-L-threonyl-[protein] + UDP + H(+)</text>
        <dbReference type="Rhea" id="RHEA:48908"/>
        <dbReference type="Rhea" id="RHEA-COMP:11060"/>
        <dbReference type="Rhea" id="RHEA-COMP:12252"/>
        <dbReference type="ChEBI" id="CHEBI:15378"/>
        <dbReference type="ChEBI" id="CHEBI:30013"/>
        <dbReference type="ChEBI" id="CHEBI:57705"/>
        <dbReference type="ChEBI" id="CHEBI:58223"/>
        <dbReference type="ChEBI" id="CHEBI:90840"/>
        <dbReference type="EC" id="2.4.1.255"/>
    </reaction>
</comment>
<evidence type="ECO:0000256" key="9">
    <source>
        <dbReference type="ARBA" id="ARBA00048317"/>
    </source>
</evidence>
<protein>
    <recommendedName>
        <fullName evidence="7">EGF domain-specific O-linked N-acetylglucosamine transferase</fullName>
        <ecNumber evidence="1">2.4.1.255</ecNumber>
    </recommendedName>
    <alternativeName>
        <fullName evidence="8">Extracellular O-linked N-acetylglucosamine transferase</fullName>
    </alternativeName>
</protein>
<evidence type="ECO:0000256" key="11">
    <source>
        <dbReference type="SAM" id="SignalP"/>
    </source>
</evidence>
<dbReference type="InterPro" id="IPR049625">
    <property type="entry name" value="Glyco_transf_61_cat"/>
</dbReference>
<organism evidence="13 14">
    <name type="scientific">Diaporthe australafricana</name>
    <dbReference type="NCBI Taxonomy" id="127596"/>
    <lineage>
        <taxon>Eukaryota</taxon>
        <taxon>Fungi</taxon>
        <taxon>Dikarya</taxon>
        <taxon>Ascomycota</taxon>
        <taxon>Pezizomycotina</taxon>
        <taxon>Sordariomycetes</taxon>
        <taxon>Sordariomycetidae</taxon>
        <taxon>Diaporthales</taxon>
        <taxon>Diaporthaceae</taxon>
        <taxon>Diaporthe</taxon>
    </lineage>
</organism>
<evidence type="ECO:0000256" key="1">
    <source>
        <dbReference type="ARBA" id="ARBA00011970"/>
    </source>
</evidence>
<dbReference type="PANTHER" id="PTHR20961">
    <property type="entry name" value="GLYCOSYLTRANSFERASE"/>
    <property type="match status" value="1"/>
</dbReference>